<dbReference type="EMBL" id="JAHOEI010000006">
    <property type="protein sequence ID" value="MBV3386738.1"/>
    <property type="molecule type" value="Genomic_DNA"/>
</dbReference>
<evidence type="ECO:0000313" key="8">
    <source>
        <dbReference type="EMBL" id="MQO92950.1"/>
    </source>
</evidence>
<gene>
    <name evidence="15" type="ORF">DW064_02010</name>
    <name evidence="14" type="ORF">DW192_03085</name>
    <name evidence="13" type="ORF">DW916_05420</name>
    <name evidence="12" type="ORF">DWV60_01445</name>
    <name evidence="11" type="ORF">DWV76_11250</name>
    <name evidence="10" type="ORF">DWW35_02005</name>
    <name evidence="9" type="ORF">DXC61_02145</name>
    <name evidence="8" type="ORF">F7D31_09815</name>
    <name evidence="7" type="ORF">F7D71_15335</name>
    <name evidence="5" type="ORF">KSW82_03155</name>
    <name evidence="6" type="ORF">NND11_11400</name>
</gene>
<dbReference type="SMART" id="SM00421">
    <property type="entry name" value="HTH_LUXR"/>
    <property type="match status" value="1"/>
</dbReference>
<comment type="caution">
    <text evidence="14">The sequence shown here is derived from an EMBL/GenBank/DDBJ whole genome shotgun (WGS) entry which is preliminary data.</text>
</comment>
<dbReference type="Pfam" id="PF00196">
    <property type="entry name" value="GerE"/>
    <property type="match status" value="1"/>
</dbReference>
<dbReference type="EMBL" id="VZAP01000121">
    <property type="protein sequence ID" value="MQO92950.1"/>
    <property type="molecule type" value="Genomic_DNA"/>
</dbReference>
<dbReference type="SUPFAM" id="SSF46894">
    <property type="entry name" value="C-terminal effector domain of the bipartite response regulators"/>
    <property type="match status" value="1"/>
</dbReference>
<dbReference type="Proteomes" id="UP000261187">
    <property type="component" value="Unassembled WGS sequence"/>
</dbReference>
<reference evidence="23 24" key="2">
    <citation type="submission" date="2019-09" db="EMBL/GenBank/DDBJ databases">
        <title>Distinct polysaccharide growth profiles of human intestinal Prevotella copri isolates.</title>
        <authorList>
            <person name="Fehlner-Peach H."/>
            <person name="Magnabosco C."/>
            <person name="Raghavan V."/>
            <person name="Scher J.U."/>
            <person name="Tett A."/>
            <person name="Cox L.M."/>
            <person name="Gottsegen C."/>
            <person name="Watters A."/>
            <person name="Wiltshire- Gordon J.D."/>
            <person name="Segata N."/>
            <person name="Bonneau R."/>
            <person name="Littman D.R."/>
        </authorList>
    </citation>
    <scope>NUCLEOTIDE SEQUENCE [LARGE SCALE GENOMIC DNA]</scope>
    <source>
        <strain evidence="24">BU41712</strain>
        <strain evidence="23">iAU3127</strain>
    </source>
</reference>
<evidence type="ECO:0000313" key="11">
    <source>
        <dbReference type="EMBL" id="RGW41977.1"/>
    </source>
</evidence>
<evidence type="ECO:0000313" key="18">
    <source>
        <dbReference type="Proteomes" id="UP000284548"/>
    </source>
</evidence>
<dbReference type="EMBL" id="QSAQ01000002">
    <property type="protein sequence ID" value="RGW70627.1"/>
    <property type="molecule type" value="Genomic_DNA"/>
</dbReference>
<dbReference type="PROSITE" id="PS50043">
    <property type="entry name" value="HTH_LUXR_2"/>
    <property type="match status" value="1"/>
</dbReference>
<evidence type="ECO:0000313" key="19">
    <source>
        <dbReference type="Proteomes" id="UP000284562"/>
    </source>
</evidence>
<evidence type="ECO:0000313" key="12">
    <source>
        <dbReference type="EMBL" id="RGW70627.1"/>
    </source>
</evidence>
<dbReference type="GO" id="GO:0006355">
    <property type="term" value="P:regulation of DNA-templated transcription"/>
    <property type="evidence" value="ECO:0007669"/>
    <property type="project" value="InterPro"/>
</dbReference>
<dbReference type="EMBL" id="QRNN01000004">
    <property type="protein sequence ID" value="RHK50110.1"/>
    <property type="molecule type" value="Genomic_DNA"/>
</dbReference>
<organism evidence="14 18">
    <name type="scientific">Segatella copri</name>
    <dbReference type="NCBI Taxonomy" id="165179"/>
    <lineage>
        <taxon>Bacteria</taxon>
        <taxon>Pseudomonadati</taxon>
        <taxon>Bacteroidota</taxon>
        <taxon>Bacteroidia</taxon>
        <taxon>Bacteroidales</taxon>
        <taxon>Prevotellaceae</taxon>
        <taxon>Segatella</taxon>
    </lineage>
</organism>
<dbReference type="InterPro" id="IPR000792">
    <property type="entry name" value="Tscrpt_reg_LuxR_C"/>
</dbReference>
<evidence type="ECO:0000256" key="1">
    <source>
        <dbReference type="ARBA" id="ARBA00023015"/>
    </source>
</evidence>
<dbReference type="EMBL" id="QRYP01000003">
    <property type="protein sequence ID" value="RGV00465.1"/>
    <property type="molecule type" value="Genomic_DNA"/>
</dbReference>
<reference evidence="5" key="3">
    <citation type="submission" date="2021-06" db="EMBL/GenBank/DDBJ databases">
        <title>Collection of gut derived symbiotic bacterial strains cultured from healthy donors.</title>
        <authorList>
            <person name="Lin H."/>
            <person name="Littmann E."/>
            <person name="Pamer E.G."/>
        </authorList>
    </citation>
    <scope>NUCLEOTIDE SEQUENCE</scope>
    <source>
        <strain evidence="5">MSK.21.74</strain>
    </source>
</reference>
<evidence type="ECO:0000313" key="21">
    <source>
        <dbReference type="Proteomes" id="UP000285236"/>
    </source>
</evidence>
<evidence type="ECO:0000313" key="24">
    <source>
        <dbReference type="Proteomes" id="UP000423156"/>
    </source>
</evidence>
<dbReference type="EMBL" id="QSFW01000009">
    <property type="protein sequence ID" value="RHA87659.1"/>
    <property type="molecule type" value="Genomic_DNA"/>
</dbReference>
<dbReference type="AlphaFoldDB" id="A0A3E4SLQ1"/>
<dbReference type="Proteomes" id="UP000284548">
    <property type="component" value="Unassembled WGS sequence"/>
</dbReference>
<evidence type="ECO:0000313" key="5">
    <source>
        <dbReference type="EMBL" id="MBV3386738.1"/>
    </source>
</evidence>
<dbReference type="InterPro" id="IPR016032">
    <property type="entry name" value="Sig_transdc_resp-reg_C-effctor"/>
</dbReference>
<dbReference type="Gene3D" id="1.10.10.10">
    <property type="entry name" value="Winged helix-like DNA-binding domain superfamily/Winged helix DNA-binding domain"/>
    <property type="match status" value="1"/>
</dbReference>
<dbReference type="EMBL" id="VZBZ01000171">
    <property type="protein sequence ID" value="MQN79202.1"/>
    <property type="molecule type" value="Genomic_DNA"/>
</dbReference>
<name>A0A3E4SLQ1_9BACT</name>
<dbReference type="Proteomes" id="UP000284990">
    <property type="component" value="Unassembled WGS sequence"/>
</dbReference>
<evidence type="ECO:0000313" key="23">
    <source>
        <dbReference type="Proteomes" id="UP000421283"/>
    </source>
</evidence>
<dbReference type="Proteomes" id="UP001206014">
    <property type="component" value="Unassembled WGS sequence"/>
</dbReference>
<keyword evidence="3" id="KW-0804">Transcription</keyword>
<feature type="domain" description="HTH luxR-type" evidence="4">
    <location>
        <begin position="137"/>
        <end position="202"/>
    </location>
</feature>
<evidence type="ECO:0000313" key="16">
    <source>
        <dbReference type="Proteomes" id="UP000261187"/>
    </source>
</evidence>
<accession>A0A3E4SLQ1</accession>
<dbReference type="Proteomes" id="UP001196765">
    <property type="component" value="Unassembled WGS sequence"/>
</dbReference>
<dbReference type="Proteomes" id="UP000283785">
    <property type="component" value="Unassembled WGS sequence"/>
</dbReference>
<reference evidence="16 17" key="1">
    <citation type="submission" date="2018-08" db="EMBL/GenBank/DDBJ databases">
        <title>A genome reference for cultivated species of the human gut microbiota.</title>
        <authorList>
            <person name="Zou Y."/>
            <person name="Xue W."/>
            <person name="Luo G."/>
        </authorList>
    </citation>
    <scope>NUCLEOTIDE SEQUENCE [LARGE SCALE GENOMIC DNA]</scope>
    <source>
        <strain evidence="12 22">AF11-14</strain>
        <strain evidence="11 17">AF12-50</strain>
        <strain evidence="10 21">AF15-25</strain>
        <strain evidence="15 19">AF43-2</strain>
        <strain evidence="14 18">AM16-54</strain>
        <strain evidence="13 20">AM42-23AC</strain>
        <strain evidence="9 16">TF06-40</strain>
    </source>
</reference>
<dbReference type="PANTHER" id="PTHR44688">
    <property type="entry name" value="DNA-BINDING TRANSCRIPTIONAL ACTIVATOR DEVR_DOSR"/>
    <property type="match status" value="1"/>
</dbReference>
<dbReference type="Proteomes" id="UP000421283">
    <property type="component" value="Unassembled WGS sequence"/>
</dbReference>
<dbReference type="EMBL" id="JANDXR010000014">
    <property type="protein sequence ID" value="MCP9502140.1"/>
    <property type="molecule type" value="Genomic_DNA"/>
</dbReference>
<evidence type="ECO:0000313" key="10">
    <source>
        <dbReference type="EMBL" id="RGV00465.1"/>
    </source>
</evidence>
<evidence type="ECO:0000313" key="17">
    <source>
        <dbReference type="Proteomes" id="UP000283785"/>
    </source>
</evidence>
<keyword evidence="1" id="KW-0805">Transcription regulation</keyword>
<dbReference type="EMBL" id="QRKB01000004">
    <property type="protein sequence ID" value="RHH84298.1"/>
    <property type="molecule type" value="Genomic_DNA"/>
</dbReference>
<evidence type="ECO:0000313" key="9">
    <source>
        <dbReference type="EMBL" id="RGL63920.1"/>
    </source>
</evidence>
<evidence type="ECO:0000313" key="7">
    <source>
        <dbReference type="EMBL" id="MQN79202.1"/>
    </source>
</evidence>
<dbReference type="EMBL" id="QSSA01000003">
    <property type="protein sequence ID" value="RGL63920.1"/>
    <property type="molecule type" value="Genomic_DNA"/>
</dbReference>
<dbReference type="EMBL" id="QSAG01000022">
    <property type="protein sequence ID" value="RGW41977.1"/>
    <property type="molecule type" value="Genomic_DNA"/>
</dbReference>
<dbReference type="CDD" id="cd06170">
    <property type="entry name" value="LuxR_C_like"/>
    <property type="match status" value="1"/>
</dbReference>
<dbReference type="Proteomes" id="UP000284562">
    <property type="component" value="Unassembled WGS sequence"/>
</dbReference>
<dbReference type="PRINTS" id="PR00038">
    <property type="entry name" value="HTHLUXR"/>
</dbReference>
<evidence type="ECO:0000313" key="20">
    <source>
        <dbReference type="Proteomes" id="UP000284990"/>
    </source>
</evidence>
<evidence type="ECO:0000313" key="14">
    <source>
        <dbReference type="EMBL" id="RHH84298.1"/>
    </source>
</evidence>
<dbReference type="Proteomes" id="UP000286077">
    <property type="component" value="Unassembled WGS sequence"/>
</dbReference>
<evidence type="ECO:0000313" key="15">
    <source>
        <dbReference type="EMBL" id="RHK50110.1"/>
    </source>
</evidence>
<dbReference type="RefSeq" id="WP_117692118.1">
    <property type="nucleotide sequence ID" value="NZ_CP042464.1"/>
</dbReference>
<reference evidence="7" key="5">
    <citation type="submission" date="2022-12" db="EMBL/GenBank/DDBJ databases">
        <title>Distinct polysaccharide growth profiles of human intestinal Prevotella copri isolates.</title>
        <authorList>
            <person name="Fehlner-Peach H."/>
            <person name="Magnabosco C."/>
            <person name="Raghavan V."/>
            <person name="Scher J.U."/>
            <person name="Tett A."/>
            <person name="Cox L.M."/>
            <person name="Gottsegen C."/>
            <person name="Watters A."/>
            <person name="Wiltshire- Gordon J.D."/>
            <person name="Segata N."/>
            <person name="Bonneau R."/>
            <person name="Littman D.R."/>
        </authorList>
    </citation>
    <scope>NUCLEOTIDE SEQUENCE</scope>
    <source>
        <strain evidence="7">BU41712</strain>
        <strain evidence="8">IAU3127</strain>
    </source>
</reference>
<dbReference type="Proteomes" id="UP000285236">
    <property type="component" value="Unassembled WGS sequence"/>
</dbReference>
<sequence length="209" mass="23590">MNEEMMKAMAGKQMPEMAIVESNTLAAMGLRQLLESVMPMMKISTFGSFRQYEANNPDHFVHSFVSMHIVLEHRYFFTQGNRNRHVIVLTPSNDPNSQLAEFHCLCVNVPEGYLIKELLNLQHSGHPHGEHIPAMPPVTQEKVLSDREIEVLSLVAQGKINKEIADQLCIGLTTVITHRKKIQEKLGLKSVSSLTIYAVMHGFVDINMI</sequence>
<proteinExistence type="predicted"/>
<keyword evidence="2 14" id="KW-0238">DNA-binding</keyword>
<evidence type="ECO:0000256" key="3">
    <source>
        <dbReference type="ARBA" id="ARBA00023163"/>
    </source>
</evidence>
<evidence type="ECO:0000313" key="13">
    <source>
        <dbReference type="EMBL" id="RHA87659.1"/>
    </source>
</evidence>
<dbReference type="InterPro" id="IPR036388">
    <property type="entry name" value="WH-like_DNA-bd_sf"/>
</dbReference>
<reference evidence="6" key="4">
    <citation type="submission" date="2022-07" db="EMBL/GenBank/DDBJ databases">
        <title>Prevotella copri.</title>
        <authorList>
            <person name="Yang C."/>
        </authorList>
    </citation>
    <scope>NUCLEOTIDE SEQUENCE</scope>
    <source>
        <strain evidence="6">HF88</strain>
    </source>
</reference>
<evidence type="ECO:0000259" key="4">
    <source>
        <dbReference type="PROSITE" id="PS50043"/>
    </source>
</evidence>
<protein>
    <submittedName>
        <fullName evidence="14">DNA-binding response regulator</fullName>
    </submittedName>
    <submittedName>
        <fullName evidence="5">Response regulator transcription factor</fullName>
    </submittedName>
</protein>
<evidence type="ECO:0000313" key="6">
    <source>
        <dbReference type="EMBL" id="MCP9502140.1"/>
    </source>
</evidence>
<dbReference type="GO" id="GO:0003677">
    <property type="term" value="F:DNA binding"/>
    <property type="evidence" value="ECO:0007669"/>
    <property type="project" value="UniProtKB-KW"/>
</dbReference>
<evidence type="ECO:0000313" key="22">
    <source>
        <dbReference type="Proteomes" id="UP000286077"/>
    </source>
</evidence>
<evidence type="ECO:0000256" key="2">
    <source>
        <dbReference type="ARBA" id="ARBA00023125"/>
    </source>
</evidence>
<dbReference type="Proteomes" id="UP000423156">
    <property type="component" value="Unassembled WGS sequence"/>
</dbReference>
<dbReference type="PANTHER" id="PTHR44688:SF16">
    <property type="entry name" value="DNA-BINDING TRANSCRIPTIONAL ACTIVATOR DEVR_DOSR"/>
    <property type="match status" value="1"/>
</dbReference>